<keyword evidence="1" id="KW-1133">Transmembrane helix</keyword>
<dbReference type="AlphaFoldDB" id="A0AAT9VWH1"/>
<keyword evidence="1" id="KW-0812">Transmembrane</keyword>
<proteinExistence type="predicted"/>
<feature type="transmembrane region" description="Helical" evidence="1">
    <location>
        <begin position="6"/>
        <end position="30"/>
    </location>
</feature>
<geneLocation type="mitochondrion" evidence="2"/>
<protein>
    <submittedName>
        <fullName evidence="2">ATP synthase F0 subunit 8</fullName>
    </submittedName>
</protein>
<sequence length="52" mass="6466">MPQMSPMWWSLLFILFLLSYVTMMMNIYFFKEMKKKMNGKGKLPLKDLNWKW</sequence>
<gene>
    <name evidence="2" type="primary">atp8</name>
</gene>
<dbReference type="EMBL" id="OR099830">
    <property type="protein sequence ID" value="WKW91650.1"/>
    <property type="molecule type" value="Genomic_DNA"/>
</dbReference>
<name>A0AAT9VWH1_9HEMI</name>
<keyword evidence="2" id="KW-0496">Mitochondrion</keyword>
<dbReference type="GeneID" id="84355812"/>
<reference evidence="2" key="1">
    <citation type="submission" date="2023-06" db="EMBL/GenBank/DDBJ databases">
        <title>The complete mitogenome of Nesidiocoris poppiusi.</title>
        <authorList>
            <person name="Yan S.-Y."/>
            <person name="Zhang Y.-B."/>
        </authorList>
    </citation>
    <scope>NUCLEOTIDE SEQUENCE</scope>
</reference>
<dbReference type="RefSeq" id="YP_010936680.1">
    <property type="nucleotide sequence ID" value="NC_082145.1"/>
</dbReference>
<organism evidence="2">
    <name type="scientific">Nesidiocoris poppiusi</name>
    <dbReference type="NCBI Taxonomy" id="3059073"/>
    <lineage>
        <taxon>Eukaryota</taxon>
        <taxon>Metazoa</taxon>
        <taxon>Ecdysozoa</taxon>
        <taxon>Arthropoda</taxon>
        <taxon>Hexapoda</taxon>
        <taxon>Insecta</taxon>
        <taxon>Pterygota</taxon>
        <taxon>Neoptera</taxon>
        <taxon>Paraneoptera</taxon>
        <taxon>Hemiptera</taxon>
        <taxon>Heteroptera</taxon>
        <taxon>Panheteroptera</taxon>
        <taxon>Cimicomorpha</taxon>
        <taxon>Miridae</taxon>
        <taxon>Dicyphina</taxon>
        <taxon>Nesidiocoris</taxon>
    </lineage>
</organism>
<evidence type="ECO:0000256" key="1">
    <source>
        <dbReference type="SAM" id="Phobius"/>
    </source>
</evidence>
<evidence type="ECO:0000313" key="2">
    <source>
        <dbReference type="EMBL" id="WKW91650.1"/>
    </source>
</evidence>
<keyword evidence="1" id="KW-0472">Membrane</keyword>
<accession>A0AAT9VWH1</accession>